<evidence type="ECO:0008006" key="4">
    <source>
        <dbReference type="Google" id="ProtNLM"/>
    </source>
</evidence>
<feature type="region of interest" description="Disordered" evidence="1">
    <location>
        <begin position="188"/>
        <end position="218"/>
    </location>
</feature>
<accession>C6SN62</accession>
<dbReference type="InterPro" id="IPR007973">
    <property type="entry name" value="Pilus_assembly_TraE"/>
</dbReference>
<gene>
    <name evidence="3" type="primary">traE</name>
    <name evidence="3" type="ORF">NMW_2395</name>
</gene>
<dbReference type="Pfam" id="PF05309">
    <property type="entry name" value="TraE"/>
    <property type="match status" value="1"/>
</dbReference>
<evidence type="ECO:0000313" key="3">
    <source>
        <dbReference type="EMBL" id="CBA09948.1"/>
    </source>
</evidence>
<evidence type="ECO:0000256" key="2">
    <source>
        <dbReference type="SAM" id="Phobius"/>
    </source>
</evidence>
<sequence length="218" mass="24513">MKTENMLSELAIRTGIKVFFWILLGMSIAVNLFLSATLLFKGTIVQTTLTPPEIRRSMTVSNIAFSKEYLEEMAPYTAYLLLNVTPKTVDYQNSQLLKIVSPDYKDALERELSLNALWVKKNNVSTTFSATEATADISDNTVSIRGVFEVKRNNTLVEQKDRELLISFKNNYGTLQLLSIKEVQKRVTKAEPAGQEKSEVETEDVEISKTATEFKGGN</sequence>
<organism evidence="3">
    <name type="scientific">Neisseria meningitidis alpha275</name>
    <dbReference type="NCBI Taxonomy" id="295996"/>
    <lineage>
        <taxon>Bacteria</taxon>
        <taxon>Pseudomonadati</taxon>
        <taxon>Pseudomonadota</taxon>
        <taxon>Betaproteobacteria</taxon>
        <taxon>Neisseriales</taxon>
        <taxon>Neisseriaceae</taxon>
        <taxon>Neisseria</taxon>
    </lineage>
</organism>
<protein>
    <recommendedName>
        <fullName evidence="4">Type IV conjugative transfer system protein TraE</fullName>
    </recommendedName>
</protein>
<name>C6SN62_NEIME</name>
<evidence type="ECO:0000256" key="1">
    <source>
        <dbReference type="SAM" id="MobiDB-lite"/>
    </source>
</evidence>
<dbReference type="AlphaFoldDB" id="C6SN62"/>
<keyword evidence="2" id="KW-0812">Transmembrane</keyword>
<proteinExistence type="predicted"/>
<dbReference type="EMBL" id="AM889138">
    <property type="protein sequence ID" value="CBA09948.1"/>
    <property type="molecule type" value="Genomic_DNA"/>
</dbReference>
<feature type="compositionally biased region" description="Basic and acidic residues" evidence="1">
    <location>
        <begin position="188"/>
        <end position="200"/>
    </location>
</feature>
<feature type="transmembrane region" description="Helical" evidence="2">
    <location>
        <begin position="20"/>
        <end position="40"/>
    </location>
</feature>
<reference evidence="3" key="1">
    <citation type="journal article" date="2008" name="Proc. Natl. Acad. Sci. U.S.A.">
        <title>Whole-genome comparison of disease and carriage strains provides insights into virulence evolution in Neisseria meningitidis.</title>
        <authorList>
            <person name="Schoen C."/>
            <person name="Blom J."/>
            <person name="Claus H."/>
            <person name="Schramm-Glueck A."/>
            <person name="Brandt P."/>
            <person name="Mueller T."/>
            <person name="Goesmann A."/>
            <person name="Joseph B."/>
            <person name="Konietzny S."/>
            <person name="Kurzai O."/>
            <person name="Schmitt C."/>
            <person name="Friedrich T."/>
            <person name="Linke B."/>
            <person name="Vogel U."/>
            <person name="Frosch M."/>
        </authorList>
    </citation>
    <scope>NUCLEOTIDE SEQUENCE</scope>
    <source>
        <strain evidence="3">Alpha275</strain>
    </source>
</reference>
<keyword evidence="2" id="KW-1133">Transmembrane helix</keyword>
<keyword evidence="2" id="KW-0472">Membrane</keyword>